<dbReference type="Gene3D" id="2.10.25.10">
    <property type="entry name" value="Laminin"/>
    <property type="match status" value="2"/>
</dbReference>
<dbReference type="GO" id="GO:0005102">
    <property type="term" value="F:signaling receptor binding"/>
    <property type="evidence" value="ECO:0007669"/>
    <property type="project" value="TreeGrafter"/>
</dbReference>
<dbReference type="SUPFAM" id="SSF57196">
    <property type="entry name" value="EGF/Laminin"/>
    <property type="match status" value="2"/>
</dbReference>
<dbReference type="GeneID" id="111114237"/>
<evidence type="ECO:0000259" key="4">
    <source>
        <dbReference type="PROSITE" id="PS50026"/>
    </source>
</evidence>
<organism evidence="5 6">
    <name type="scientific">Crassostrea virginica</name>
    <name type="common">Eastern oyster</name>
    <dbReference type="NCBI Taxonomy" id="6565"/>
    <lineage>
        <taxon>Eukaryota</taxon>
        <taxon>Metazoa</taxon>
        <taxon>Spiralia</taxon>
        <taxon>Lophotrochozoa</taxon>
        <taxon>Mollusca</taxon>
        <taxon>Bivalvia</taxon>
        <taxon>Autobranchia</taxon>
        <taxon>Pteriomorphia</taxon>
        <taxon>Ostreida</taxon>
        <taxon>Ostreoidea</taxon>
        <taxon>Ostreidae</taxon>
        <taxon>Crassostrea</taxon>
    </lineage>
</organism>
<dbReference type="Pfam" id="PF07974">
    <property type="entry name" value="EGF_2"/>
    <property type="match status" value="1"/>
</dbReference>
<name>A0A8B8BZE9_CRAVI</name>
<keyword evidence="1" id="KW-0732">Signal</keyword>
<keyword evidence="3" id="KW-0245">EGF-like domain</keyword>
<dbReference type="PROSITE" id="PS00022">
    <property type="entry name" value="EGF_1"/>
    <property type="match status" value="2"/>
</dbReference>
<dbReference type="KEGG" id="cvn:111114237"/>
<evidence type="ECO:0000313" key="6">
    <source>
        <dbReference type="RefSeq" id="XP_022308229.1"/>
    </source>
</evidence>
<proteinExistence type="predicted"/>
<dbReference type="InterPro" id="IPR050969">
    <property type="entry name" value="Dev_Signal_Modulators"/>
</dbReference>
<reference evidence="6" key="1">
    <citation type="submission" date="2025-08" db="UniProtKB">
        <authorList>
            <consortium name="RefSeq"/>
        </authorList>
    </citation>
    <scope>IDENTIFICATION</scope>
    <source>
        <tissue evidence="6">Whole sample</tissue>
    </source>
</reference>
<feature type="domain" description="EGF-like" evidence="4">
    <location>
        <begin position="45"/>
        <end position="81"/>
    </location>
</feature>
<feature type="disulfide bond" evidence="3">
    <location>
        <begin position="168"/>
        <end position="177"/>
    </location>
</feature>
<gene>
    <name evidence="6" type="primary">LOC111114237</name>
</gene>
<dbReference type="SMART" id="SM00181">
    <property type="entry name" value="EGF"/>
    <property type="match status" value="2"/>
</dbReference>
<keyword evidence="5" id="KW-1185">Reference proteome</keyword>
<dbReference type="AlphaFoldDB" id="A0A8B8BZE9"/>
<feature type="disulfide bond" evidence="3">
    <location>
        <begin position="71"/>
        <end position="80"/>
    </location>
</feature>
<dbReference type="RefSeq" id="XP_022308229.1">
    <property type="nucleotide sequence ID" value="XM_022452521.1"/>
</dbReference>
<dbReference type="Proteomes" id="UP000694844">
    <property type="component" value="Chromosome 9"/>
</dbReference>
<dbReference type="PROSITE" id="PS01186">
    <property type="entry name" value="EGF_2"/>
    <property type="match status" value="1"/>
</dbReference>
<protein>
    <submittedName>
        <fullName evidence="6">Wnt inhibitory factor 1-like</fullName>
    </submittedName>
</protein>
<evidence type="ECO:0000256" key="2">
    <source>
        <dbReference type="ARBA" id="ARBA00023157"/>
    </source>
</evidence>
<feature type="domain" description="EGF-like" evidence="4">
    <location>
        <begin position="147"/>
        <end position="178"/>
    </location>
</feature>
<dbReference type="InterPro" id="IPR000742">
    <property type="entry name" value="EGF"/>
</dbReference>
<sequence>MYQSKVVTKSRCTAHCNSGYEFDNGDSTIQKDCDPMTGQYFDGPAFPKCIPKSSPACQNGETCVAPNVCSCVHGRSGTRCESPSGACKPLAALTNGQVSCGDTYIFYRCTAHCNSGYEFDNGESTIQKDCDPMTGQFFYGPAFPKCIPTCSPACQNGGKCVALNVCSCAPGWSGNHCESH</sequence>
<dbReference type="OrthoDB" id="6148000at2759"/>
<dbReference type="PROSITE" id="PS50026">
    <property type="entry name" value="EGF_3"/>
    <property type="match status" value="2"/>
</dbReference>
<dbReference type="PANTHER" id="PTHR14949:SF56">
    <property type="entry name" value="EGF-LIKE-DOMAIN, MULTIPLE 7"/>
    <property type="match status" value="1"/>
</dbReference>
<evidence type="ECO:0000256" key="1">
    <source>
        <dbReference type="ARBA" id="ARBA00022729"/>
    </source>
</evidence>
<evidence type="ECO:0000313" key="5">
    <source>
        <dbReference type="Proteomes" id="UP000694844"/>
    </source>
</evidence>
<dbReference type="InterPro" id="IPR013111">
    <property type="entry name" value="EGF_extracell"/>
</dbReference>
<comment type="caution">
    <text evidence="3">Lacks conserved residue(s) required for the propagation of feature annotation.</text>
</comment>
<accession>A0A8B8BZE9</accession>
<dbReference type="PANTHER" id="PTHR14949">
    <property type="entry name" value="EGF-LIKE-DOMAIN, MULTIPLE 7, 8"/>
    <property type="match status" value="1"/>
</dbReference>
<dbReference type="Gene3D" id="2.10.70.10">
    <property type="entry name" value="Complement Module, domain 1"/>
    <property type="match status" value="1"/>
</dbReference>
<evidence type="ECO:0000256" key="3">
    <source>
        <dbReference type="PROSITE-ProRule" id="PRU00076"/>
    </source>
</evidence>
<keyword evidence="2 3" id="KW-1015">Disulfide bond</keyword>
<dbReference type="GO" id="GO:0009986">
    <property type="term" value="C:cell surface"/>
    <property type="evidence" value="ECO:0007669"/>
    <property type="project" value="TreeGrafter"/>
</dbReference>
<dbReference type="GO" id="GO:0005576">
    <property type="term" value="C:extracellular region"/>
    <property type="evidence" value="ECO:0007669"/>
    <property type="project" value="TreeGrafter"/>
</dbReference>
<feature type="disulfide bond" evidence="3">
    <location>
        <begin position="150"/>
        <end position="160"/>
    </location>
</feature>